<reference evidence="2" key="1">
    <citation type="journal article" date="2019" name="Int. J. Syst. Evol. Microbiol.">
        <title>The Global Catalogue of Microorganisms (GCM) 10K type strain sequencing project: providing services to taxonomists for standard genome sequencing and annotation.</title>
        <authorList>
            <consortium name="The Broad Institute Genomics Platform"/>
            <consortium name="The Broad Institute Genome Sequencing Center for Infectious Disease"/>
            <person name="Wu L."/>
            <person name="Ma J."/>
        </authorList>
    </citation>
    <scope>NUCLEOTIDE SEQUENCE [LARGE SCALE GENOMIC DNA]</scope>
    <source>
        <strain evidence="2">JCM 17138</strain>
    </source>
</reference>
<evidence type="ECO:0000313" key="1">
    <source>
        <dbReference type="EMBL" id="GAA3806317.1"/>
    </source>
</evidence>
<comment type="caution">
    <text evidence="1">The sequence shown here is derived from an EMBL/GenBank/DDBJ whole genome shotgun (WGS) entry which is preliminary data.</text>
</comment>
<sequence length="49" mass="5270">MPLLKRTIREPAMDSDVRTDTVVLATAAGIGHRNLIGAPVTRSLIAYAH</sequence>
<dbReference type="Proteomes" id="UP001501009">
    <property type="component" value="Unassembled WGS sequence"/>
</dbReference>
<proteinExistence type="predicted"/>
<name>A0ABP7HYN6_9ACTN</name>
<organism evidence="1 2">
    <name type="scientific">Streptomyces coacervatus</name>
    <dbReference type="NCBI Taxonomy" id="647381"/>
    <lineage>
        <taxon>Bacteria</taxon>
        <taxon>Bacillati</taxon>
        <taxon>Actinomycetota</taxon>
        <taxon>Actinomycetes</taxon>
        <taxon>Kitasatosporales</taxon>
        <taxon>Streptomycetaceae</taxon>
        <taxon>Streptomyces</taxon>
    </lineage>
</organism>
<gene>
    <name evidence="1" type="ORF">GCM10022403_045430</name>
</gene>
<protein>
    <submittedName>
        <fullName evidence="1">Uncharacterized protein</fullName>
    </submittedName>
</protein>
<accession>A0ABP7HYN6</accession>
<evidence type="ECO:0000313" key="2">
    <source>
        <dbReference type="Proteomes" id="UP001501009"/>
    </source>
</evidence>
<dbReference type="EMBL" id="BAABDE010000020">
    <property type="protein sequence ID" value="GAA3806317.1"/>
    <property type="molecule type" value="Genomic_DNA"/>
</dbReference>
<keyword evidence="2" id="KW-1185">Reference proteome</keyword>